<protein>
    <recommendedName>
        <fullName evidence="3">cysteine desulfurase</fullName>
        <ecNumber evidence="3">2.8.1.7</ecNumber>
    </recommendedName>
</protein>
<evidence type="ECO:0000259" key="11">
    <source>
        <dbReference type="Pfam" id="PF00266"/>
    </source>
</evidence>
<evidence type="ECO:0000313" key="13">
    <source>
        <dbReference type="Proteomes" id="UP000262583"/>
    </source>
</evidence>
<dbReference type="InterPro" id="IPR000192">
    <property type="entry name" value="Aminotrans_V_dom"/>
</dbReference>
<evidence type="ECO:0000256" key="4">
    <source>
        <dbReference type="ARBA" id="ARBA00022679"/>
    </source>
</evidence>
<organism evidence="12 13">
    <name type="scientific">Sumerlaea chitinivorans</name>
    <dbReference type="NCBI Taxonomy" id="2250252"/>
    <lineage>
        <taxon>Bacteria</taxon>
        <taxon>Candidatus Sumerlaeota</taxon>
        <taxon>Candidatus Sumerlaeia</taxon>
        <taxon>Candidatus Sumerlaeales</taxon>
        <taxon>Candidatus Sumerlaeaceae</taxon>
        <taxon>Candidatus Sumerlaea</taxon>
    </lineage>
</organism>
<dbReference type="AlphaFoldDB" id="A0A2Z4Y7Q0"/>
<dbReference type="PROSITE" id="PS00595">
    <property type="entry name" value="AA_TRANSFER_CLASS_5"/>
    <property type="match status" value="1"/>
</dbReference>
<evidence type="ECO:0000256" key="10">
    <source>
        <dbReference type="RuleBase" id="RU004504"/>
    </source>
</evidence>
<evidence type="ECO:0000256" key="7">
    <source>
        <dbReference type="ARBA" id="ARBA00023004"/>
    </source>
</evidence>
<dbReference type="Pfam" id="PF00266">
    <property type="entry name" value="Aminotran_5"/>
    <property type="match status" value="1"/>
</dbReference>
<evidence type="ECO:0000256" key="6">
    <source>
        <dbReference type="ARBA" id="ARBA00022898"/>
    </source>
</evidence>
<dbReference type="InterPro" id="IPR015422">
    <property type="entry name" value="PyrdxlP-dep_Trfase_small"/>
</dbReference>
<dbReference type="PANTHER" id="PTHR11601">
    <property type="entry name" value="CYSTEINE DESULFURYLASE FAMILY MEMBER"/>
    <property type="match status" value="1"/>
</dbReference>
<dbReference type="InterPro" id="IPR016454">
    <property type="entry name" value="Cysteine_dSase"/>
</dbReference>
<dbReference type="Gene3D" id="3.40.640.10">
    <property type="entry name" value="Type I PLP-dependent aspartate aminotransferase-like (Major domain)"/>
    <property type="match status" value="1"/>
</dbReference>
<comment type="cofactor">
    <cofactor evidence="1 10">
        <name>pyridoxal 5'-phosphate</name>
        <dbReference type="ChEBI" id="CHEBI:597326"/>
    </cofactor>
</comment>
<evidence type="ECO:0000256" key="1">
    <source>
        <dbReference type="ARBA" id="ARBA00001933"/>
    </source>
</evidence>
<dbReference type="Gene3D" id="3.90.1150.10">
    <property type="entry name" value="Aspartate Aminotransferase, domain 1"/>
    <property type="match status" value="1"/>
</dbReference>
<dbReference type="GO" id="GO:0031071">
    <property type="term" value="F:cysteine desulfurase activity"/>
    <property type="evidence" value="ECO:0007669"/>
    <property type="project" value="UniProtKB-EC"/>
</dbReference>
<reference evidence="12 13" key="1">
    <citation type="submission" date="2018-05" db="EMBL/GenBank/DDBJ databases">
        <title>A metagenomic window into the 2 km-deep terrestrial subsurface aquifer revealed taxonomically and functionally diverse microbial community comprising novel uncultured bacterial lineages.</title>
        <authorList>
            <person name="Kadnikov V.V."/>
            <person name="Mardanov A.V."/>
            <person name="Beletsky A.V."/>
            <person name="Banks D."/>
            <person name="Pimenov N.V."/>
            <person name="Frank Y.A."/>
            <person name="Karnachuk O.V."/>
            <person name="Ravin N.V."/>
        </authorList>
    </citation>
    <scope>NUCLEOTIDE SEQUENCE [LARGE SCALE GENOMIC DNA]</scope>
    <source>
        <strain evidence="12">BY</strain>
    </source>
</reference>
<proteinExistence type="inferred from homology"/>
<keyword evidence="7" id="KW-0408">Iron</keyword>
<keyword evidence="4" id="KW-0808">Transferase</keyword>
<keyword evidence="8" id="KW-0411">Iron-sulfur</keyword>
<dbReference type="Gene3D" id="1.10.260.50">
    <property type="match status" value="1"/>
</dbReference>
<gene>
    <name evidence="12" type="ORF">BRCON_2494</name>
</gene>
<evidence type="ECO:0000256" key="5">
    <source>
        <dbReference type="ARBA" id="ARBA00022723"/>
    </source>
</evidence>
<evidence type="ECO:0000256" key="8">
    <source>
        <dbReference type="ARBA" id="ARBA00023014"/>
    </source>
</evidence>
<dbReference type="EMBL" id="CP030759">
    <property type="protein sequence ID" value="AXA37251.1"/>
    <property type="molecule type" value="Genomic_DNA"/>
</dbReference>
<name>A0A2Z4Y7Q0_SUMC1</name>
<dbReference type="InterPro" id="IPR020578">
    <property type="entry name" value="Aminotrans_V_PyrdxlP_BS"/>
</dbReference>
<keyword evidence="5" id="KW-0479">Metal-binding</keyword>
<evidence type="ECO:0000256" key="3">
    <source>
        <dbReference type="ARBA" id="ARBA00012239"/>
    </source>
</evidence>
<dbReference type="Proteomes" id="UP000262583">
    <property type="component" value="Chromosome"/>
</dbReference>
<dbReference type="PIRSF" id="PIRSF005572">
    <property type="entry name" value="NifS"/>
    <property type="match status" value="1"/>
</dbReference>
<dbReference type="GO" id="GO:0046872">
    <property type="term" value="F:metal ion binding"/>
    <property type="evidence" value="ECO:0007669"/>
    <property type="project" value="UniProtKB-KW"/>
</dbReference>
<dbReference type="GO" id="GO:0051536">
    <property type="term" value="F:iron-sulfur cluster binding"/>
    <property type="evidence" value="ECO:0007669"/>
    <property type="project" value="UniProtKB-KW"/>
</dbReference>
<accession>A0A2Z4Y7Q0</accession>
<comment type="catalytic activity">
    <reaction evidence="9">
        <text>(sulfur carrier)-H + L-cysteine = (sulfur carrier)-SH + L-alanine</text>
        <dbReference type="Rhea" id="RHEA:43892"/>
        <dbReference type="Rhea" id="RHEA-COMP:14737"/>
        <dbReference type="Rhea" id="RHEA-COMP:14739"/>
        <dbReference type="ChEBI" id="CHEBI:29917"/>
        <dbReference type="ChEBI" id="CHEBI:35235"/>
        <dbReference type="ChEBI" id="CHEBI:57972"/>
        <dbReference type="ChEBI" id="CHEBI:64428"/>
        <dbReference type="EC" id="2.8.1.7"/>
    </reaction>
</comment>
<dbReference type="SUPFAM" id="SSF53383">
    <property type="entry name" value="PLP-dependent transferases"/>
    <property type="match status" value="1"/>
</dbReference>
<evidence type="ECO:0000256" key="2">
    <source>
        <dbReference type="ARBA" id="ARBA00006490"/>
    </source>
</evidence>
<dbReference type="InterPro" id="IPR015421">
    <property type="entry name" value="PyrdxlP-dep_Trfase_major"/>
</dbReference>
<dbReference type="KEGG" id="schv:BRCON_2494"/>
<comment type="similarity">
    <text evidence="2">Belongs to the class-V pyridoxal-phosphate-dependent aminotransferase family. NifS/IscS subfamily.</text>
</comment>
<evidence type="ECO:0000313" key="12">
    <source>
        <dbReference type="EMBL" id="AXA37251.1"/>
    </source>
</evidence>
<dbReference type="EC" id="2.8.1.7" evidence="3"/>
<evidence type="ECO:0000256" key="9">
    <source>
        <dbReference type="ARBA" id="ARBA00050776"/>
    </source>
</evidence>
<sequence>MGASMIYFDNCATTPVDPMAAAELARVATECFGNPSSIHSAGRCAAEVLQQARDTLAQSLHASSREIILTSSGTEANNFVIRSVVEHFAPYGRVHIVTSQIEHPSIYKRLEYEAQRRPGQVEVTFVGVDSFGRLRIDELRAAIREDTRLLTVIHCNNETGVLQDLHTLSALRLAFPRLLLHLDIVQSYTKFLFDVRTLPVDFLTVSGHKVYAPKGIGFVYVREGTPVEPLIVGGAQEFYRRAGTENVPAAAALARAVQLAPPHSELLERFRRFERLFFDALQNEGVDFHLNGPSDYERRMPGIFNLAFERIPNKEDLLIGCDLEGLMISSTSACHSGVVADSRVLKAMGVPEALRRGAVRIAFNKYHTEHDVVRGAEILARCVKRIQGSA</sequence>
<dbReference type="PANTHER" id="PTHR11601:SF34">
    <property type="entry name" value="CYSTEINE DESULFURASE"/>
    <property type="match status" value="1"/>
</dbReference>
<dbReference type="InterPro" id="IPR015424">
    <property type="entry name" value="PyrdxlP-dep_Trfase"/>
</dbReference>
<keyword evidence="6" id="KW-0663">Pyridoxal phosphate</keyword>
<feature type="domain" description="Aminotransferase class V" evidence="11">
    <location>
        <begin position="6"/>
        <end position="372"/>
    </location>
</feature>